<sequence>MSALNIILLAGKKGETSPDDGEYPEYLRECNGKPLIHTLIDNCAALEPRRMICTFSSNDVTRLHLRNMLQQMHPSASVLPVHNITRGAACTALLASGQIDNDDELLILSVSDFVDIELREVVRSFRENDEDAGVVIFSSLHPRYSFVRLDSDRRVIEAAEKNPISPHAIAGVYWFRSGSLFVAAAKEMIRKDARVNDNFYIAPALNELVLLQKKIGAYRIEPGQYRPLKTNSQLHAFEAGDVR</sequence>
<dbReference type="PIRSF" id="PIRSF028162">
    <property type="entry name" value="BcbE_prd"/>
    <property type="match status" value="1"/>
</dbReference>
<proteinExistence type="predicted"/>
<feature type="domain" description="Nucleotidyl transferase" evidence="1">
    <location>
        <begin position="30"/>
        <end position="198"/>
    </location>
</feature>
<evidence type="ECO:0000313" key="3">
    <source>
        <dbReference type="Proteomes" id="UP000278587"/>
    </source>
</evidence>
<evidence type="ECO:0000259" key="1">
    <source>
        <dbReference type="Pfam" id="PF00483"/>
    </source>
</evidence>
<comment type="caution">
    <text evidence="2">The sequence shown here is derived from an EMBL/GenBank/DDBJ whole genome shotgun (WGS) entry which is preliminary data.</text>
</comment>
<dbReference type="AlphaFoldDB" id="A0A0P9KKB8"/>
<dbReference type="EMBL" id="RBOC01000036">
    <property type="protein sequence ID" value="RMM13171.1"/>
    <property type="molecule type" value="Genomic_DNA"/>
</dbReference>
<evidence type="ECO:0000313" key="2">
    <source>
        <dbReference type="EMBL" id="RMM13171.1"/>
    </source>
</evidence>
<dbReference type="InterPro" id="IPR005835">
    <property type="entry name" value="NTP_transferase_dom"/>
</dbReference>
<gene>
    <name evidence="2" type="ORF">ALQ84_00521</name>
</gene>
<accession>A0A0P9KKB8</accession>
<reference evidence="2 3" key="1">
    <citation type="submission" date="2018-08" db="EMBL/GenBank/DDBJ databases">
        <title>Recombination of ecologically and evolutionarily significant loci maintains genetic cohesion in the Pseudomonas syringae species complex.</title>
        <authorList>
            <person name="Dillon M."/>
            <person name="Thakur S."/>
            <person name="Almeida R.N.D."/>
            <person name="Weir B.S."/>
            <person name="Guttman D.S."/>
        </authorList>
    </citation>
    <scope>NUCLEOTIDE SEQUENCE [LARGE SCALE GENOMIC DNA]</scope>
    <source>
        <strain evidence="2 3">ICMP 4086</strain>
    </source>
</reference>
<dbReference type="CDD" id="cd04183">
    <property type="entry name" value="GT2_BcE_like"/>
    <property type="match status" value="1"/>
</dbReference>
<name>A0A0P9KKB8_9PSED</name>
<dbReference type="InterPro" id="IPR016873">
    <property type="entry name" value="Caps_polysacc_synth_BcbE_prd"/>
</dbReference>
<dbReference type="SUPFAM" id="SSF53448">
    <property type="entry name" value="Nucleotide-diphospho-sugar transferases"/>
    <property type="match status" value="1"/>
</dbReference>
<dbReference type="Pfam" id="PF00483">
    <property type="entry name" value="NTP_transferase"/>
    <property type="match status" value="1"/>
</dbReference>
<organism evidence="2 3">
    <name type="scientific">Pseudomonas caricapapayae</name>
    <dbReference type="NCBI Taxonomy" id="46678"/>
    <lineage>
        <taxon>Bacteria</taxon>
        <taxon>Pseudomonadati</taxon>
        <taxon>Pseudomonadota</taxon>
        <taxon>Gammaproteobacteria</taxon>
        <taxon>Pseudomonadales</taxon>
        <taxon>Pseudomonadaceae</taxon>
        <taxon>Pseudomonas</taxon>
    </lineage>
</organism>
<protein>
    <recommendedName>
        <fullName evidence="1">Nucleotidyl transferase domain-containing protein</fullName>
    </recommendedName>
</protein>
<dbReference type="Proteomes" id="UP000278587">
    <property type="component" value="Unassembled WGS sequence"/>
</dbReference>
<dbReference type="InterPro" id="IPR029044">
    <property type="entry name" value="Nucleotide-diphossugar_trans"/>
</dbReference>
<dbReference type="RefSeq" id="WP_055010285.1">
    <property type="nucleotide sequence ID" value="NZ_LJPW01000144.1"/>
</dbReference>
<dbReference type="Gene3D" id="3.90.550.10">
    <property type="entry name" value="Spore Coat Polysaccharide Biosynthesis Protein SpsA, Chain A"/>
    <property type="match status" value="1"/>
</dbReference>